<dbReference type="AlphaFoldDB" id="A0A1C7M3Z7"/>
<organism evidence="2 3">
    <name type="scientific">Grifola frondosa</name>
    <name type="common">Maitake</name>
    <name type="synonym">Polyporus frondosus</name>
    <dbReference type="NCBI Taxonomy" id="5627"/>
    <lineage>
        <taxon>Eukaryota</taxon>
        <taxon>Fungi</taxon>
        <taxon>Dikarya</taxon>
        <taxon>Basidiomycota</taxon>
        <taxon>Agaricomycotina</taxon>
        <taxon>Agaricomycetes</taxon>
        <taxon>Polyporales</taxon>
        <taxon>Grifolaceae</taxon>
        <taxon>Grifola</taxon>
    </lineage>
</organism>
<evidence type="ECO:0000313" key="2">
    <source>
        <dbReference type="EMBL" id="OBZ71635.1"/>
    </source>
</evidence>
<name>A0A1C7M3Z7_GRIFR</name>
<accession>A0A1C7M3Z7</accession>
<proteinExistence type="predicted"/>
<sequence length="78" mass="8815">MLTRLPSPPKLSYEFVDPPYALQPAHDAIQELLVQSYARIEHIPPSELGKKRAREWGREEGQWSMDDGRGGRVAATGR</sequence>
<protein>
    <submittedName>
        <fullName evidence="2">Uncharacterized protein</fullName>
    </submittedName>
</protein>
<comment type="caution">
    <text evidence="2">The sequence shown here is derived from an EMBL/GenBank/DDBJ whole genome shotgun (WGS) entry which is preliminary data.</text>
</comment>
<evidence type="ECO:0000256" key="1">
    <source>
        <dbReference type="SAM" id="MobiDB-lite"/>
    </source>
</evidence>
<dbReference type="Proteomes" id="UP000092993">
    <property type="component" value="Unassembled WGS sequence"/>
</dbReference>
<evidence type="ECO:0000313" key="3">
    <source>
        <dbReference type="Proteomes" id="UP000092993"/>
    </source>
</evidence>
<feature type="compositionally biased region" description="Basic and acidic residues" evidence="1">
    <location>
        <begin position="52"/>
        <end position="70"/>
    </location>
</feature>
<keyword evidence="3" id="KW-1185">Reference proteome</keyword>
<dbReference type="EMBL" id="LUGG01000011">
    <property type="protein sequence ID" value="OBZ71635.1"/>
    <property type="molecule type" value="Genomic_DNA"/>
</dbReference>
<feature type="region of interest" description="Disordered" evidence="1">
    <location>
        <begin position="52"/>
        <end position="78"/>
    </location>
</feature>
<gene>
    <name evidence="2" type="ORF">A0H81_08838</name>
</gene>
<reference evidence="2 3" key="1">
    <citation type="submission" date="2016-03" db="EMBL/GenBank/DDBJ databases">
        <title>Whole genome sequencing of Grifola frondosa 9006-11.</title>
        <authorList>
            <person name="Min B."/>
            <person name="Park H."/>
            <person name="Kim J.-G."/>
            <person name="Cho H."/>
            <person name="Oh Y.-L."/>
            <person name="Kong W.-S."/>
            <person name="Choi I.-G."/>
        </authorList>
    </citation>
    <scope>NUCLEOTIDE SEQUENCE [LARGE SCALE GENOMIC DNA]</scope>
    <source>
        <strain evidence="2 3">9006-11</strain>
    </source>
</reference>